<dbReference type="GO" id="GO:0008171">
    <property type="term" value="F:O-methyltransferase activity"/>
    <property type="evidence" value="ECO:0007669"/>
    <property type="project" value="TreeGrafter"/>
</dbReference>
<organism evidence="1 2">
    <name type="scientific">Aspergillus avenaceus</name>
    <dbReference type="NCBI Taxonomy" id="36643"/>
    <lineage>
        <taxon>Eukaryota</taxon>
        <taxon>Fungi</taxon>
        <taxon>Dikarya</taxon>
        <taxon>Ascomycota</taxon>
        <taxon>Pezizomycotina</taxon>
        <taxon>Eurotiomycetes</taxon>
        <taxon>Eurotiomycetidae</taxon>
        <taxon>Eurotiales</taxon>
        <taxon>Aspergillaceae</taxon>
        <taxon>Aspergillus</taxon>
        <taxon>Aspergillus subgen. Circumdati</taxon>
    </lineage>
</organism>
<dbReference type="Gene3D" id="3.40.50.150">
    <property type="entry name" value="Vaccinia Virus protein VP39"/>
    <property type="match status" value="2"/>
</dbReference>
<gene>
    <name evidence="1" type="ORF">BDV25DRAFT_131054</name>
</gene>
<dbReference type="EMBL" id="ML742152">
    <property type="protein sequence ID" value="KAE8148629.1"/>
    <property type="molecule type" value="Genomic_DNA"/>
</dbReference>
<evidence type="ECO:0000313" key="2">
    <source>
        <dbReference type="Proteomes" id="UP000325780"/>
    </source>
</evidence>
<dbReference type="AlphaFoldDB" id="A0A5N6TR62"/>
<evidence type="ECO:0008006" key="3">
    <source>
        <dbReference type="Google" id="ProtNLM"/>
    </source>
</evidence>
<reference evidence="1 2" key="1">
    <citation type="submission" date="2019-04" db="EMBL/GenBank/DDBJ databases">
        <title>Friends and foes A comparative genomics study of 23 Aspergillus species from section Flavi.</title>
        <authorList>
            <consortium name="DOE Joint Genome Institute"/>
            <person name="Kjaerbolling I."/>
            <person name="Vesth T."/>
            <person name="Frisvad J.C."/>
            <person name="Nybo J.L."/>
            <person name="Theobald S."/>
            <person name="Kildgaard S."/>
            <person name="Isbrandt T."/>
            <person name="Kuo A."/>
            <person name="Sato A."/>
            <person name="Lyhne E.K."/>
            <person name="Kogle M.E."/>
            <person name="Wiebenga A."/>
            <person name="Kun R.S."/>
            <person name="Lubbers R.J."/>
            <person name="Makela M.R."/>
            <person name="Barry K."/>
            <person name="Chovatia M."/>
            <person name="Clum A."/>
            <person name="Daum C."/>
            <person name="Haridas S."/>
            <person name="He G."/>
            <person name="LaButti K."/>
            <person name="Lipzen A."/>
            <person name="Mondo S."/>
            <person name="Riley R."/>
            <person name="Salamov A."/>
            <person name="Simmons B.A."/>
            <person name="Magnuson J.K."/>
            <person name="Henrissat B."/>
            <person name="Mortensen U.H."/>
            <person name="Larsen T.O."/>
            <person name="Devries R.P."/>
            <person name="Grigoriev I.V."/>
            <person name="Machida M."/>
            <person name="Baker S.E."/>
            <person name="Andersen M.R."/>
        </authorList>
    </citation>
    <scope>NUCLEOTIDE SEQUENCE [LARGE SCALE GENOMIC DNA]</scope>
    <source>
        <strain evidence="1 2">IBT 18842</strain>
    </source>
</reference>
<name>A0A5N6TR62_ASPAV</name>
<dbReference type="Proteomes" id="UP000325780">
    <property type="component" value="Unassembled WGS sequence"/>
</dbReference>
<dbReference type="PANTHER" id="PTHR43836:SF6">
    <property type="entry name" value="PUTATIVE (AFU_ORTHOLOGUE AFUA_2G00150)-RELATED"/>
    <property type="match status" value="1"/>
</dbReference>
<keyword evidence="2" id="KW-1185">Reference proteome</keyword>
<dbReference type="OrthoDB" id="186626at2759"/>
<dbReference type="InterPro" id="IPR029063">
    <property type="entry name" value="SAM-dependent_MTases_sf"/>
</dbReference>
<dbReference type="SUPFAM" id="SSF53335">
    <property type="entry name" value="S-adenosyl-L-methionine-dependent methyltransferases"/>
    <property type="match status" value="1"/>
</dbReference>
<dbReference type="PANTHER" id="PTHR43836">
    <property type="entry name" value="CATECHOL O-METHYLTRANSFERASE 1-RELATED"/>
    <property type="match status" value="1"/>
</dbReference>
<protein>
    <recommendedName>
        <fullName evidence="3">S-adenosyl-L-methionine-dependent methyltransferase</fullName>
    </recommendedName>
</protein>
<proteinExistence type="predicted"/>
<sequence length="201" mass="22167">MGAAPAFYKAEEQIFLRGSPEDMLAAIDELGHSQDFLMNVGKHKGKIVADLIAQEKPKTVLEIGWYVGSSAIMFGDALRRGGGRRYISLEMNSKIFFDHSMMSHLNDLKLCQELSLVRPGSVTLADNMRRPGNPLYWEYVRASTKGKVEAARPFVNCLKDDVISLGNPLLVYRTTLLEGLEPSGHADAADVSYCVDEVVSS</sequence>
<accession>A0A5N6TR62</accession>
<evidence type="ECO:0000313" key="1">
    <source>
        <dbReference type="EMBL" id="KAE8148629.1"/>
    </source>
</evidence>